<dbReference type="Proteomes" id="UP000266673">
    <property type="component" value="Unassembled WGS sequence"/>
</dbReference>
<evidence type="ECO:0000256" key="1">
    <source>
        <dbReference type="SAM" id="Coils"/>
    </source>
</evidence>
<proteinExistence type="predicted"/>
<dbReference type="AlphaFoldDB" id="A0A397UAA2"/>
<dbReference type="OrthoDB" id="2332122at2759"/>
<organism evidence="2 3">
    <name type="scientific">Gigaspora rosea</name>
    <dbReference type="NCBI Taxonomy" id="44941"/>
    <lineage>
        <taxon>Eukaryota</taxon>
        <taxon>Fungi</taxon>
        <taxon>Fungi incertae sedis</taxon>
        <taxon>Mucoromycota</taxon>
        <taxon>Glomeromycotina</taxon>
        <taxon>Glomeromycetes</taxon>
        <taxon>Diversisporales</taxon>
        <taxon>Gigasporaceae</taxon>
        <taxon>Gigaspora</taxon>
    </lineage>
</organism>
<gene>
    <name evidence="2" type="ORF">C2G38_2218127</name>
</gene>
<keyword evidence="3" id="KW-1185">Reference proteome</keyword>
<evidence type="ECO:0000313" key="2">
    <source>
        <dbReference type="EMBL" id="RIB06018.1"/>
    </source>
</evidence>
<dbReference type="EMBL" id="QKWP01001881">
    <property type="protein sequence ID" value="RIB06018.1"/>
    <property type="molecule type" value="Genomic_DNA"/>
</dbReference>
<name>A0A397UAA2_9GLOM</name>
<sequence>MYQKRSYEVPSNMLGAIMDKLNELSKKMNRIERRLSEMDDRFSESFDLAHETNFINVIFIFIS</sequence>
<evidence type="ECO:0000313" key="3">
    <source>
        <dbReference type="Proteomes" id="UP000266673"/>
    </source>
</evidence>
<reference evidence="2 3" key="1">
    <citation type="submission" date="2018-06" db="EMBL/GenBank/DDBJ databases">
        <title>Comparative genomics reveals the genomic features of Rhizophagus irregularis, R. cerebriforme, R. diaphanum and Gigaspora rosea, and their symbiotic lifestyle signature.</title>
        <authorList>
            <person name="Morin E."/>
            <person name="San Clemente H."/>
            <person name="Chen E.C.H."/>
            <person name="De La Providencia I."/>
            <person name="Hainaut M."/>
            <person name="Kuo A."/>
            <person name="Kohler A."/>
            <person name="Murat C."/>
            <person name="Tang N."/>
            <person name="Roy S."/>
            <person name="Loubradou J."/>
            <person name="Henrissat B."/>
            <person name="Grigoriev I.V."/>
            <person name="Corradi N."/>
            <person name="Roux C."/>
            <person name="Martin F.M."/>
        </authorList>
    </citation>
    <scope>NUCLEOTIDE SEQUENCE [LARGE SCALE GENOMIC DNA]</scope>
    <source>
        <strain evidence="2 3">DAOM 194757</strain>
    </source>
</reference>
<feature type="coiled-coil region" evidence="1">
    <location>
        <begin position="14"/>
        <end position="41"/>
    </location>
</feature>
<protein>
    <submittedName>
        <fullName evidence="2">Uncharacterized protein</fullName>
    </submittedName>
</protein>
<accession>A0A397UAA2</accession>
<comment type="caution">
    <text evidence="2">The sequence shown here is derived from an EMBL/GenBank/DDBJ whole genome shotgun (WGS) entry which is preliminary data.</text>
</comment>
<keyword evidence="1" id="KW-0175">Coiled coil</keyword>